<feature type="compositionally biased region" description="Acidic residues" evidence="3">
    <location>
        <begin position="396"/>
        <end position="406"/>
    </location>
</feature>
<dbReference type="AlphaFoldDB" id="A0A914W198"/>
<feature type="compositionally biased region" description="Polar residues" evidence="3">
    <location>
        <begin position="124"/>
        <end position="136"/>
    </location>
</feature>
<evidence type="ECO:0000259" key="4">
    <source>
        <dbReference type="PROSITE" id="PS50188"/>
    </source>
</evidence>
<dbReference type="InterPro" id="IPR001870">
    <property type="entry name" value="B30.2/SPRY"/>
</dbReference>
<dbReference type="SUPFAM" id="SSF52540">
    <property type="entry name" value="P-loop containing nucleoside triphosphate hydrolases"/>
    <property type="match status" value="1"/>
</dbReference>
<dbReference type="GO" id="GO:0000380">
    <property type="term" value="P:alternative mRNA splicing, via spliceosome"/>
    <property type="evidence" value="ECO:0007669"/>
    <property type="project" value="TreeGrafter"/>
</dbReference>
<dbReference type="WBParaSite" id="PSAMB.scaffold2size251193.g771.t1">
    <property type="protein sequence ID" value="PSAMB.scaffold2size251193.g771.t1"/>
    <property type="gene ID" value="PSAMB.scaffold2size251193.g771"/>
</dbReference>
<feature type="compositionally biased region" description="Polar residues" evidence="3">
    <location>
        <begin position="904"/>
        <end position="917"/>
    </location>
</feature>
<dbReference type="PANTHER" id="PTHR12381:SF56">
    <property type="entry name" value="B30.2_SPRY DOMAIN-CONTAINING PROTEIN-RELATED"/>
    <property type="match status" value="1"/>
</dbReference>
<dbReference type="Proteomes" id="UP000887566">
    <property type="component" value="Unplaced"/>
</dbReference>
<dbReference type="SUPFAM" id="SSF49899">
    <property type="entry name" value="Concanavalin A-like lectins/glucanases"/>
    <property type="match status" value="1"/>
</dbReference>
<feature type="region of interest" description="Disordered" evidence="3">
    <location>
        <begin position="228"/>
        <end position="336"/>
    </location>
</feature>
<keyword evidence="5" id="KW-1185">Reference proteome</keyword>
<evidence type="ECO:0000256" key="1">
    <source>
        <dbReference type="ARBA" id="ARBA00004123"/>
    </source>
</evidence>
<dbReference type="PANTHER" id="PTHR12381">
    <property type="entry name" value="HETEROGENEOUS NUCLEAR RIBONUCLEOPROTEIN U FAMILY MEMBER"/>
    <property type="match status" value="1"/>
</dbReference>
<sequence length="1032" mass="114562">MCSTQLQSNSSTPLDYVRNSSCVDSRLREPRMRSPIVSKKPLTTEASFSRERLFEHATSSTASSARSPALQTLPYHFRRFPSWIFRRFVLRQIFDSSTPISSFLATPSSLDAPARPFSRDRLSAASTPSSEASQPGSAVAVDSTPKSPVVERPPSNSGAVVPAKESDPDKMQKVFSVLSAVFAAKLGIVLPTPGSSTEASTVAAPEVVEADEPVETAAQVEPMEEDESEMAASTHTPIADSQTVEALPSSADDINEETPISSDVLMTDDQPEDEITSEPLAEEPPVVQPPVEQPPVEQPSLEQPPVEQSPVELAAVEQPPTEQPAADPLPTTDDLMKDPRALLDRASAVLQQMHQRKQIKVELEEPAILYEQLEPDPDCEAIEEEKPLPHFHGEPVPEDMEDEEGAGVEAYEPTQPGKPRKRNLLRARRTVEEEPQLDEAEVQLDYYSSDLHLKPAQDNRYQVDPENKDGFALMWGGIKASYGVRSGKVAYQVKIIEFLSMNHLPFEEIDPHDLRVGWSETNAPYQLGEAAHSYAFCSVGRKAVNNIFSEYGQPFHQDDVITCCLDLTKREISYYKNGESLGVAFSDIPLRVRHSTDEESVAPSQPEEDMVFLPHVATKNCKFEVNFGQQGVWGSLPEGFRFMNDLGVDERVRGPVGPANKSDCTVLMMVGLPGVGKTTWVRQYLREHVEERWSVLNAETIMAAMKVNGVARRRIHQGRWDMIMGLTAKALTRSLHLACRRRKNYIIDQTNVAKDTRRKKLGQFREFQRKCVVIIPDDDEFINRQFRQAKSDGTGPMPVEAMLELKAVFSIPNVNTEPIEDVHFVEPPAARLHEAFELVNKYNQEARPWYQKRYRGRPPIALNDSHSGGGGNRRFDSRRPQHQQQHQHQHSPAEQFSPVDMAPTTMQGGPRNSGNSDSRPRRIVHEEPEEHHSSGEEEQANPGRQTTGAPASAWAPTQITAGWDRPAGWVNRPNEGYAGFGDSMPQSLVPPPPKEKQPEPPPTASLWAERKQQANAEDAPTAPPDPAAASSS</sequence>
<comment type="subcellular location">
    <subcellularLocation>
        <location evidence="1">Nucleus</location>
    </subcellularLocation>
</comment>
<dbReference type="InterPro" id="IPR035778">
    <property type="entry name" value="SPRY_hnRNP_U"/>
</dbReference>
<dbReference type="InterPro" id="IPR043136">
    <property type="entry name" value="B30.2/SPRY_sf"/>
</dbReference>
<proteinExistence type="predicted"/>
<accession>A0A914W198</accession>
<dbReference type="PROSITE" id="PS50188">
    <property type="entry name" value="B302_SPRY"/>
    <property type="match status" value="1"/>
</dbReference>
<dbReference type="InterPro" id="IPR003877">
    <property type="entry name" value="SPRY_dom"/>
</dbReference>
<feature type="region of interest" description="Disordered" evidence="3">
    <location>
        <begin position="114"/>
        <end position="166"/>
    </location>
</feature>
<name>A0A914W198_9BILA</name>
<feature type="domain" description="B30.2/SPRY" evidence="4">
    <location>
        <begin position="409"/>
        <end position="632"/>
    </location>
</feature>
<dbReference type="CDD" id="cd12884">
    <property type="entry name" value="SPRY_hnRNP"/>
    <property type="match status" value="1"/>
</dbReference>
<dbReference type="Gene3D" id="3.40.50.300">
    <property type="entry name" value="P-loop containing nucleotide triphosphate hydrolases"/>
    <property type="match status" value="1"/>
</dbReference>
<feature type="compositionally biased region" description="Low complexity" evidence="3">
    <location>
        <begin position="298"/>
        <end position="310"/>
    </location>
</feature>
<keyword evidence="2" id="KW-0539">Nucleus</keyword>
<evidence type="ECO:0000313" key="5">
    <source>
        <dbReference type="Proteomes" id="UP000887566"/>
    </source>
</evidence>
<dbReference type="InterPro" id="IPR027417">
    <property type="entry name" value="P-loop_NTPase"/>
</dbReference>
<dbReference type="Pfam" id="PF13671">
    <property type="entry name" value="AAA_33"/>
    <property type="match status" value="1"/>
</dbReference>
<dbReference type="SMART" id="SM00449">
    <property type="entry name" value="SPRY"/>
    <property type="match status" value="1"/>
</dbReference>
<evidence type="ECO:0000313" key="6">
    <source>
        <dbReference type="WBParaSite" id="PSAMB.scaffold2size251193.g771.t1"/>
    </source>
</evidence>
<protein>
    <submittedName>
        <fullName evidence="6">B30.2/SPRY domain-containing protein</fullName>
    </submittedName>
</protein>
<organism evidence="5 6">
    <name type="scientific">Plectus sambesii</name>
    <dbReference type="NCBI Taxonomy" id="2011161"/>
    <lineage>
        <taxon>Eukaryota</taxon>
        <taxon>Metazoa</taxon>
        <taxon>Ecdysozoa</taxon>
        <taxon>Nematoda</taxon>
        <taxon>Chromadorea</taxon>
        <taxon>Plectida</taxon>
        <taxon>Plectina</taxon>
        <taxon>Plectoidea</taxon>
        <taxon>Plectidae</taxon>
        <taxon>Plectus</taxon>
    </lineage>
</organism>
<feature type="region of interest" description="Disordered" evidence="3">
    <location>
        <begin position="853"/>
        <end position="1032"/>
    </location>
</feature>
<dbReference type="InterPro" id="IPR013320">
    <property type="entry name" value="ConA-like_dom_sf"/>
</dbReference>
<feature type="compositionally biased region" description="Polar residues" evidence="3">
    <location>
        <begin position="942"/>
        <end position="960"/>
    </location>
</feature>
<evidence type="ECO:0000256" key="3">
    <source>
        <dbReference type="SAM" id="MobiDB-lite"/>
    </source>
</evidence>
<evidence type="ECO:0000256" key="2">
    <source>
        <dbReference type="ARBA" id="ARBA00023242"/>
    </source>
</evidence>
<dbReference type="GO" id="GO:0003723">
    <property type="term" value="F:RNA binding"/>
    <property type="evidence" value="ECO:0007669"/>
    <property type="project" value="TreeGrafter"/>
</dbReference>
<feature type="compositionally biased region" description="Pro residues" evidence="3">
    <location>
        <begin position="286"/>
        <end position="297"/>
    </location>
</feature>
<reference evidence="6" key="1">
    <citation type="submission" date="2022-11" db="UniProtKB">
        <authorList>
            <consortium name="WormBaseParasite"/>
        </authorList>
    </citation>
    <scope>IDENTIFICATION</scope>
</reference>
<dbReference type="Gene3D" id="2.60.120.920">
    <property type="match status" value="1"/>
</dbReference>
<dbReference type="Pfam" id="PF00622">
    <property type="entry name" value="SPRY"/>
    <property type="match status" value="1"/>
</dbReference>
<feature type="compositionally biased region" description="Basic and acidic residues" evidence="3">
    <location>
        <begin position="918"/>
        <end position="935"/>
    </location>
</feature>
<feature type="region of interest" description="Disordered" evidence="3">
    <location>
        <begin position="389"/>
        <end position="420"/>
    </location>
</feature>
<feature type="compositionally biased region" description="Polar residues" evidence="3">
    <location>
        <begin position="231"/>
        <end position="244"/>
    </location>
</feature>
<dbReference type="GO" id="GO:0005634">
    <property type="term" value="C:nucleus"/>
    <property type="evidence" value="ECO:0007669"/>
    <property type="project" value="UniProtKB-SubCell"/>
</dbReference>